<feature type="compositionally biased region" description="Basic residues" evidence="2">
    <location>
        <begin position="535"/>
        <end position="545"/>
    </location>
</feature>
<comment type="similarity">
    <text evidence="1">Belongs to the Rv1128c/1148c/1588c/1702c/1945/3466 family.</text>
</comment>
<dbReference type="CDD" id="cd00085">
    <property type="entry name" value="HNHc"/>
    <property type="match status" value="1"/>
</dbReference>
<gene>
    <name evidence="4" type="ORF">MINTM018_47110</name>
</gene>
<evidence type="ECO:0000256" key="2">
    <source>
        <dbReference type="SAM" id="MobiDB-lite"/>
    </source>
</evidence>
<evidence type="ECO:0000313" key="5">
    <source>
        <dbReference type="Proteomes" id="UP000595205"/>
    </source>
</evidence>
<accession>A0A7R7RR95</accession>
<feature type="compositionally biased region" description="Basic and acidic residues" evidence="2">
    <location>
        <begin position="136"/>
        <end position="152"/>
    </location>
</feature>
<name>A0A7R7RR95_MYCIT</name>
<dbReference type="SMART" id="SM00507">
    <property type="entry name" value="HNHc"/>
    <property type="match status" value="1"/>
</dbReference>
<dbReference type="EMBL" id="AP024255">
    <property type="protein sequence ID" value="BCP01942.1"/>
    <property type="molecule type" value="Genomic_DNA"/>
</dbReference>
<dbReference type="InterPro" id="IPR003870">
    <property type="entry name" value="DUF222"/>
</dbReference>
<protein>
    <recommendedName>
        <fullName evidence="3">HNH nuclease domain-containing protein</fullName>
    </recommendedName>
</protein>
<reference evidence="4 5" key="1">
    <citation type="submission" date="2020-12" db="EMBL/GenBank/DDBJ databases">
        <title>Genome sequence of clinical Mycobacterium intracellulare strains.</title>
        <authorList>
            <person name="Tateishi Y."/>
            <person name="Matsumoto S."/>
            <person name="Fukushima Y."/>
            <person name="Nakajima C."/>
            <person name="Suzuki Y."/>
        </authorList>
    </citation>
    <scope>NUCLEOTIDE SEQUENCE [LARGE SCALE GENOMIC DNA]</scope>
    <source>
        <strain evidence="4 5">M018</strain>
    </source>
</reference>
<dbReference type="GO" id="GO:0008270">
    <property type="term" value="F:zinc ion binding"/>
    <property type="evidence" value="ECO:0007669"/>
    <property type="project" value="InterPro"/>
</dbReference>
<dbReference type="Proteomes" id="UP000595205">
    <property type="component" value="Chromosome"/>
</dbReference>
<evidence type="ECO:0000259" key="3">
    <source>
        <dbReference type="SMART" id="SM00507"/>
    </source>
</evidence>
<dbReference type="InterPro" id="IPR003615">
    <property type="entry name" value="HNH_nuc"/>
</dbReference>
<organism evidence="4 5">
    <name type="scientific">Mycobacterium intracellulare</name>
    <dbReference type="NCBI Taxonomy" id="1767"/>
    <lineage>
        <taxon>Bacteria</taxon>
        <taxon>Bacillati</taxon>
        <taxon>Actinomycetota</taxon>
        <taxon>Actinomycetes</taxon>
        <taxon>Mycobacteriales</taxon>
        <taxon>Mycobacteriaceae</taxon>
        <taxon>Mycobacterium</taxon>
        <taxon>Mycobacterium avium complex (MAC)</taxon>
    </lineage>
</organism>
<evidence type="ECO:0000256" key="1">
    <source>
        <dbReference type="ARBA" id="ARBA00023450"/>
    </source>
</evidence>
<feature type="region of interest" description="Disordered" evidence="2">
    <location>
        <begin position="135"/>
        <end position="162"/>
    </location>
</feature>
<dbReference type="GO" id="GO:0003676">
    <property type="term" value="F:nucleic acid binding"/>
    <property type="evidence" value="ECO:0007669"/>
    <property type="project" value="InterPro"/>
</dbReference>
<feature type="domain" description="HNH nuclease" evidence="3">
    <location>
        <begin position="297"/>
        <end position="348"/>
    </location>
</feature>
<dbReference type="Pfam" id="PF01844">
    <property type="entry name" value="HNH"/>
    <property type="match status" value="1"/>
</dbReference>
<sequence length="551" mass="59347">MSSIASAEAVVVTASDRLEVLFGELAELAGQRNAIDGRIVEIVAEIDRDQLCGVTGARSVPALVAWKLGCSSANAHTLAAIAGRLTEFPRCAAGLREGRLSADQVGVIAAHAGEGSDEHYAQLAAVATVNQLRTAVKLEPRPQPEPRPDPGPERSITTTTDEAGSCYRIKLPHHDAAKFDAALASHRDALIAEWKRDHDNGEHAGAQVPPLPTTADAFMRLVEAGWDAEATRRPHGQHTTVVAHLDIEQSVAALHLGPLLPDAERRYLTCDATCEVWFERHGEVIGAGRTTRVINRRLRRALEHRDTMCAVPGCGATRGLHAHHIRHWEDGGPTELANLVLVCPYHHRLHHRGLITITGPADALVVTGDDGRILSPGYPRPRCRPAPVLPGNAPSGGGMTPSNPNHHRQTTSPVSAGDQTRWGITGFVHTTRPPSSSCTSSASTVCVRAVWWLSTCVCWRRFALARLQTPDIRDPTYPGGSRAGRRPLPIGPVALGSLSFGRIAPPNTPFVCDSLARVVRNGGGKGSDWSTNSRGWRRERKGRIGGAERRR</sequence>
<dbReference type="Pfam" id="PF02720">
    <property type="entry name" value="DUF222"/>
    <property type="match status" value="1"/>
</dbReference>
<feature type="compositionally biased region" description="Polar residues" evidence="2">
    <location>
        <begin position="400"/>
        <end position="418"/>
    </location>
</feature>
<dbReference type="GO" id="GO:0004519">
    <property type="term" value="F:endonuclease activity"/>
    <property type="evidence" value="ECO:0007669"/>
    <property type="project" value="InterPro"/>
</dbReference>
<feature type="region of interest" description="Disordered" evidence="2">
    <location>
        <begin position="522"/>
        <end position="551"/>
    </location>
</feature>
<dbReference type="Gene3D" id="1.10.30.50">
    <property type="match status" value="1"/>
</dbReference>
<proteinExistence type="inferred from homology"/>
<feature type="region of interest" description="Disordered" evidence="2">
    <location>
        <begin position="376"/>
        <end position="420"/>
    </location>
</feature>
<evidence type="ECO:0000313" key="4">
    <source>
        <dbReference type="EMBL" id="BCP01942.1"/>
    </source>
</evidence>
<dbReference type="InterPro" id="IPR002711">
    <property type="entry name" value="HNH"/>
</dbReference>
<dbReference type="AlphaFoldDB" id="A0A7R7RR95"/>